<organism evidence="3 4">
    <name type="scientific">Clostridium bovifaecis</name>
    <dbReference type="NCBI Taxonomy" id="2184719"/>
    <lineage>
        <taxon>Bacteria</taxon>
        <taxon>Bacillati</taxon>
        <taxon>Bacillota</taxon>
        <taxon>Clostridia</taxon>
        <taxon>Eubacteriales</taxon>
        <taxon>Clostridiaceae</taxon>
        <taxon>Clostridium</taxon>
    </lineage>
</organism>
<evidence type="ECO:0000256" key="1">
    <source>
        <dbReference type="SAM" id="MobiDB-lite"/>
    </source>
</evidence>
<evidence type="ECO:0000313" key="3">
    <source>
        <dbReference type="EMBL" id="QGU93821.1"/>
    </source>
</evidence>
<gene>
    <name evidence="3" type="ORF">GOM49_00615</name>
</gene>
<dbReference type="Proteomes" id="UP000422764">
    <property type="component" value="Chromosome"/>
</dbReference>
<feature type="chain" id="PRO_5026045833" evidence="2">
    <location>
        <begin position="40"/>
        <end position="251"/>
    </location>
</feature>
<protein>
    <submittedName>
        <fullName evidence="3">YhcN/YlaJ family sporulation lipoprotein</fullName>
    </submittedName>
</protein>
<feature type="signal peptide" evidence="2">
    <location>
        <begin position="1"/>
        <end position="39"/>
    </location>
</feature>
<keyword evidence="4" id="KW-1185">Reference proteome</keyword>
<feature type="region of interest" description="Disordered" evidence="1">
    <location>
        <begin position="40"/>
        <end position="74"/>
    </location>
</feature>
<feature type="region of interest" description="Disordered" evidence="1">
    <location>
        <begin position="118"/>
        <end position="141"/>
    </location>
</feature>
<evidence type="ECO:0000256" key="2">
    <source>
        <dbReference type="SAM" id="SignalP"/>
    </source>
</evidence>
<dbReference type="AlphaFoldDB" id="A0A6I6EUL0"/>
<dbReference type="GO" id="GO:0030435">
    <property type="term" value="P:sporulation resulting in formation of a cellular spore"/>
    <property type="evidence" value="ECO:0007669"/>
    <property type="project" value="InterPro"/>
</dbReference>
<dbReference type="EMBL" id="CP046522">
    <property type="protein sequence ID" value="QGU93821.1"/>
    <property type="molecule type" value="Genomic_DNA"/>
</dbReference>
<accession>A0A6I6EUL0</accession>
<dbReference type="InterPro" id="IPR019076">
    <property type="entry name" value="Spore_lipoprot_YhcN/YlaJ-like"/>
</dbReference>
<dbReference type="NCBIfam" id="TIGR02898">
    <property type="entry name" value="spore_YhcN_YlaJ"/>
    <property type="match status" value="1"/>
</dbReference>
<proteinExistence type="predicted"/>
<reference evidence="3 4" key="1">
    <citation type="submission" date="2019-12" db="EMBL/GenBank/DDBJ databases">
        <title>Genome sequenceing of Clostridium bovifaecis.</title>
        <authorList>
            <person name="Yao Y."/>
        </authorList>
    </citation>
    <scope>NUCLEOTIDE SEQUENCE [LARGE SCALE GENOMIC DNA]</scope>
    <source>
        <strain evidence="3 4">BXX</strain>
    </source>
</reference>
<evidence type="ECO:0000313" key="4">
    <source>
        <dbReference type="Proteomes" id="UP000422764"/>
    </source>
</evidence>
<keyword evidence="3" id="KW-0449">Lipoprotein</keyword>
<sequence length="251" mass="27399">MYKLRILNFEVINMKYKNTKTTISVFTALIFSLSLSACAPRQGTNPPPSGRTGQNNTARNGRMGANLNPDGTLNNTLDNNNFDNGNMGRNNMGTNPNAYNNNLGNNTVGYNNNAGNNNMGREGMQESTTRDDSGSANIDTTNNDMQRAATIERAVNSIKGVRSSRVIVTGNRALVGIDMGSTPEGRMTTQLKDNVDKVVKNADRRIQTVAVTADADMFKRITNVGEGIRAGRPFSQFGAEVEEIFRRILPR</sequence>
<keyword evidence="2" id="KW-0732">Signal</keyword>
<dbReference type="InterPro" id="IPR014247">
    <property type="entry name" value="Spore_lipoprot_YhcN/YlaJ"/>
</dbReference>
<dbReference type="Pfam" id="PF09580">
    <property type="entry name" value="Spore_YhcN_YlaJ"/>
    <property type="match status" value="1"/>
</dbReference>
<name>A0A6I6EUL0_9CLOT</name>